<dbReference type="RefSeq" id="WP_208054251.1">
    <property type="nucleotide sequence ID" value="NZ_JAGEMK010000001.1"/>
</dbReference>
<sequence length="164" mass="16827">MTPRREDLGSWLEGTPGGQGPAGRSRLGLPEEGSGSMAPVSRRMVALAVDWMLSLLIANAFFAGHPMATLAIFAVSTFVLVATLGHTVGHRMLGLTVVRCVPQGVSVSTGSQAPRPGGAQPGTPGLLSAAVRTALLALVIPAVIWDGDGRGMHDVAAGTAILRR</sequence>
<feature type="transmembrane region" description="Helical" evidence="2">
    <location>
        <begin position="44"/>
        <end position="62"/>
    </location>
</feature>
<feature type="transmembrane region" description="Helical" evidence="2">
    <location>
        <begin position="68"/>
        <end position="89"/>
    </location>
</feature>
<feature type="region of interest" description="Disordered" evidence="1">
    <location>
        <begin position="1"/>
        <end position="37"/>
    </location>
</feature>
<comment type="caution">
    <text evidence="3">The sequence shown here is derived from an EMBL/GenBank/DDBJ whole genome shotgun (WGS) entry which is preliminary data.</text>
</comment>
<proteinExistence type="predicted"/>
<dbReference type="Proteomes" id="UP000664209">
    <property type="component" value="Unassembled WGS sequence"/>
</dbReference>
<keyword evidence="2" id="KW-0472">Membrane</keyword>
<evidence type="ECO:0000256" key="1">
    <source>
        <dbReference type="SAM" id="MobiDB-lite"/>
    </source>
</evidence>
<dbReference type="AlphaFoldDB" id="A0A939RTX5"/>
<dbReference type="EMBL" id="JAGEMK010000001">
    <property type="protein sequence ID" value="MBO1750625.1"/>
    <property type="molecule type" value="Genomic_DNA"/>
</dbReference>
<keyword evidence="4" id="KW-1185">Reference proteome</keyword>
<organism evidence="3 4">
    <name type="scientific">Actinotalea soli</name>
    <dbReference type="NCBI Taxonomy" id="2819234"/>
    <lineage>
        <taxon>Bacteria</taxon>
        <taxon>Bacillati</taxon>
        <taxon>Actinomycetota</taxon>
        <taxon>Actinomycetes</taxon>
        <taxon>Micrococcales</taxon>
        <taxon>Cellulomonadaceae</taxon>
        <taxon>Actinotalea</taxon>
    </lineage>
</organism>
<keyword evidence="2" id="KW-0812">Transmembrane</keyword>
<evidence type="ECO:0000313" key="4">
    <source>
        <dbReference type="Proteomes" id="UP000664209"/>
    </source>
</evidence>
<evidence type="ECO:0000256" key="2">
    <source>
        <dbReference type="SAM" id="Phobius"/>
    </source>
</evidence>
<evidence type="ECO:0000313" key="3">
    <source>
        <dbReference type="EMBL" id="MBO1750625.1"/>
    </source>
</evidence>
<name>A0A939RTX5_9CELL</name>
<accession>A0A939RTX5</accession>
<protein>
    <submittedName>
        <fullName evidence="3">RDD family protein</fullName>
    </submittedName>
</protein>
<reference evidence="3" key="1">
    <citation type="submission" date="2021-03" db="EMBL/GenBank/DDBJ databases">
        <title>Actinotalea soli sp. nov., isolated from soil.</title>
        <authorList>
            <person name="Ping W."/>
            <person name="Zhang J."/>
        </authorList>
    </citation>
    <scope>NUCLEOTIDE SEQUENCE</scope>
    <source>
        <strain evidence="3">BY-33</strain>
    </source>
</reference>
<keyword evidence="2" id="KW-1133">Transmembrane helix</keyword>
<gene>
    <name evidence="3" type="ORF">J4G33_02275</name>
</gene>